<organism evidence="1 2">
    <name type="scientific">Kitasatospora acidiphila</name>
    <dbReference type="NCBI Taxonomy" id="2567942"/>
    <lineage>
        <taxon>Bacteria</taxon>
        <taxon>Bacillati</taxon>
        <taxon>Actinomycetota</taxon>
        <taxon>Actinomycetes</taxon>
        <taxon>Kitasatosporales</taxon>
        <taxon>Streptomycetaceae</taxon>
        <taxon>Kitasatospora</taxon>
    </lineage>
</organism>
<dbReference type="OrthoDB" id="4334952at2"/>
<dbReference type="RefSeq" id="WP_141635962.1">
    <property type="nucleotide sequence ID" value="NZ_VIGB01000003.1"/>
</dbReference>
<keyword evidence="2" id="KW-1185">Reference proteome</keyword>
<sequence>MDPVSVGLLVALAGGAGGEMGKSAWSGLSALVRKPFHRGGNSADDQFSSGENELALLNQAPDDTARAQALSTALAVRSALDSEFRAELNAWHAEAQQVPLIQIRDVHNTVSGGNNDFVIQAGNIQGNVSKTTLAPPTN</sequence>
<accession>A0A540W915</accession>
<dbReference type="AlphaFoldDB" id="A0A540W915"/>
<evidence type="ECO:0000313" key="2">
    <source>
        <dbReference type="Proteomes" id="UP000319103"/>
    </source>
</evidence>
<evidence type="ECO:0000313" key="1">
    <source>
        <dbReference type="EMBL" id="TQF05488.1"/>
    </source>
</evidence>
<dbReference type="Proteomes" id="UP000319103">
    <property type="component" value="Unassembled WGS sequence"/>
</dbReference>
<gene>
    <name evidence="1" type="ORF">E6W39_28705</name>
</gene>
<protein>
    <submittedName>
        <fullName evidence="1">Uncharacterized protein</fullName>
    </submittedName>
</protein>
<comment type="caution">
    <text evidence="1">The sequence shown here is derived from an EMBL/GenBank/DDBJ whole genome shotgun (WGS) entry which is preliminary data.</text>
</comment>
<reference evidence="1 2" key="1">
    <citation type="submission" date="2019-06" db="EMBL/GenBank/DDBJ databases">
        <title>Description of Kitasatospora acidophila sp. nov. isolated from pine grove soil, and reclassification of Streptomyces novaecaesareae to Kitasatospora novaeceasareae comb. nov.</title>
        <authorList>
            <person name="Kim M.J."/>
        </authorList>
    </citation>
    <scope>NUCLEOTIDE SEQUENCE [LARGE SCALE GENOMIC DNA]</scope>
    <source>
        <strain evidence="1 2">MMS16-CNU292</strain>
    </source>
</reference>
<proteinExistence type="predicted"/>
<name>A0A540W915_9ACTN</name>
<dbReference type="EMBL" id="VIGB01000003">
    <property type="protein sequence ID" value="TQF05488.1"/>
    <property type="molecule type" value="Genomic_DNA"/>
</dbReference>